<accession>A0A845RE61</accession>
<reference evidence="10 11" key="1">
    <citation type="submission" date="2018-08" db="EMBL/GenBank/DDBJ databases">
        <title>Murine metabolic-syndrome-specific gut microbial biobank.</title>
        <authorList>
            <person name="Liu C."/>
        </authorList>
    </citation>
    <scope>NUCLEOTIDE SEQUENCE [LARGE SCALE GENOMIC DNA]</scope>
    <source>
        <strain evidence="10 11">X69</strain>
    </source>
</reference>
<feature type="transmembrane region" description="Helical" evidence="8">
    <location>
        <begin position="49"/>
        <end position="69"/>
    </location>
</feature>
<keyword evidence="4" id="KW-1003">Cell membrane</keyword>
<dbReference type="GO" id="GO:0005886">
    <property type="term" value="C:plasma membrane"/>
    <property type="evidence" value="ECO:0007669"/>
    <property type="project" value="UniProtKB-SubCell"/>
</dbReference>
<feature type="transmembrane region" description="Helical" evidence="8">
    <location>
        <begin position="90"/>
        <end position="110"/>
    </location>
</feature>
<organism evidence="10 11">
    <name type="scientific">Anaerotruncus colihominis</name>
    <dbReference type="NCBI Taxonomy" id="169435"/>
    <lineage>
        <taxon>Bacteria</taxon>
        <taxon>Bacillati</taxon>
        <taxon>Bacillota</taxon>
        <taxon>Clostridia</taxon>
        <taxon>Eubacteriales</taxon>
        <taxon>Oscillospiraceae</taxon>
        <taxon>Anaerotruncus</taxon>
    </lineage>
</organism>
<evidence type="ECO:0000256" key="1">
    <source>
        <dbReference type="ARBA" id="ARBA00004651"/>
    </source>
</evidence>
<dbReference type="Pfam" id="PF00892">
    <property type="entry name" value="EamA"/>
    <property type="match status" value="1"/>
</dbReference>
<evidence type="ECO:0000313" key="10">
    <source>
        <dbReference type="EMBL" id="NBI78406.1"/>
    </source>
</evidence>
<evidence type="ECO:0000256" key="4">
    <source>
        <dbReference type="ARBA" id="ARBA00022475"/>
    </source>
</evidence>
<keyword evidence="5 8" id="KW-0812">Transmembrane</keyword>
<feature type="transmembrane region" description="Helical" evidence="8">
    <location>
        <begin position="192"/>
        <end position="212"/>
    </location>
</feature>
<keyword evidence="6 8" id="KW-1133">Transmembrane helix</keyword>
<sequence>MGTVFGKALPHCACGGEAVKKALAYALGSTIVWGCLPLFWRALSELPPLYILSSRILWATLFSGVLILATGRWPQVRALLRDKHSLFKSAAAGWMIAANWLLGIIAVNSGRTLDSTMGSFLNSLTCCLAAYLFFHEHPNRVQAVGIAVAGTGVLWMTVYYGQVPWIALFLAGTFGIYSTCKKALGLDALVALFIEGAAVLPLCLPFVLISEIRDTGALALLPAVRLWLVPAIGIVTGLPLVLYAKSLQVLPLGLAGFLQYITSLISFLIALAVFHERFSAAYLAGYGFIWAALIIFSLGSLHRNSSGNAPSST</sequence>
<name>A0A845RE61_9FIRM</name>
<keyword evidence="7 8" id="KW-0472">Membrane</keyword>
<comment type="similarity">
    <text evidence="2">Belongs to the EamA transporter family.</text>
</comment>
<dbReference type="PANTHER" id="PTHR22911:SF137">
    <property type="entry name" value="SOLUTE CARRIER FAMILY 35 MEMBER G2-RELATED"/>
    <property type="match status" value="1"/>
</dbReference>
<evidence type="ECO:0000313" key="11">
    <source>
        <dbReference type="Proteomes" id="UP000446348"/>
    </source>
</evidence>
<dbReference type="InterPro" id="IPR037185">
    <property type="entry name" value="EmrE-like"/>
</dbReference>
<feature type="transmembrane region" description="Helical" evidence="8">
    <location>
        <begin position="250"/>
        <end position="274"/>
    </location>
</feature>
<evidence type="ECO:0000256" key="5">
    <source>
        <dbReference type="ARBA" id="ARBA00022692"/>
    </source>
</evidence>
<protein>
    <submittedName>
        <fullName evidence="10">EamA family transporter RarD</fullName>
    </submittedName>
</protein>
<evidence type="ECO:0000256" key="6">
    <source>
        <dbReference type="ARBA" id="ARBA00022989"/>
    </source>
</evidence>
<dbReference type="SUPFAM" id="SSF103481">
    <property type="entry name" value="Multidrug resistance efflux transporter EmrE"/>
    <property type="match status" value="2"/>
</dbReference>
<gene>
    <name evidence="10" type="primary">rarD</name>
    <name evidence="10" type="ORF">D3Z39_05895</name>
</gene>
<comment type="caution">
    <text evidence="10">The sequence shown here is derived from an EMBL/GenBank/DDBJ whole genome shotgun (WGS) entry which is preliminary data.</text>
</comment>
<dbReference type="AlphaFoldDB" id="A0A845RE61"/>
<feature type="transmembrane region" description="Helical" evidence="8">
    <location>
        <begin position="23"/>
        <end position="43"/>
    </location>
</feature>
<dbReference type="InterPro" id="IPR000620">
    <property type="entry name" value="EamA_dom"/>
</dbReference>
<evidence type="ECO:0000256" key="2">
    <source>
        <dbReference type="ARBA" id="ARBA00007362"/>
    </source>
</evidence>
<proteinExistence type="inferred from homology"/>
<feature type="transmembrane region" description="Helical" evidence="8">
    <location>
        <begin position="141"/>
        <end position="157"/>
    </location>
</feature>
<dbReference type="EMBL" id="QXWZ01000007">
    <property type="protein sequence ID" value="NBI78406.1"/>
    <property type="molecule type" value="Genomic_DNA"/>
</dbReference>
<evidence type="ECO:0000259" key="9">
    <source>
        <dbReference type="Pfam" id="PF00892"/>
    </source>
</evidence>
<keyword evidence="3" id="KW-0813">Transport</keyword>
<evidence type="ECO:0000256" key="7">
    <source>
        <dbReference type="ARBA" id="ARBA00023136"/>
    </source>
</evidence>
<evidence type="ECO:0000256" key="8">
    <source>
        <dbReference type="SAM" id="Phobius"/>
    </source>
</evidence>
<evidence type="ECO:0000256" key="3">
    <source>
        <dbReference type="ARBA" id="ARBA00022448"/>
    </source>
</evidence>
<feature type="transmembrane region" description="Helical" evidence="8">
    <location>
        <begin position="224"/>
        <end position="243"/>
    </location>
</feature>
<comment type="subcellular location">
    <subcellularLocation>
        <location evidence="1">Cell membrane</location>
        <topology evidence="1">Multi-pass membrane protein</topology>
    </subcellularLocation>
</comment>
<feature type="domain" description="EamA" evidence="9">
    <location>
        <begin position="21"/>
        <end position="157"/>
    </location>
</feature>
<dbReference type="NCBIfam" id="TIGR00688">
    <property type="entry name" value="rarD"/>
    <property type="match status" value="1"/>
</dbReference>
<feature type="transmembrane region" description="Helical" evidence="8">
    <location>
        <begin position="280"/>
        <end position="301"/>
    </location>
</feature>
<dbReference type="PANTHER" id="PTHR22911">
    <property type="entry name" value="ACYL-MALONYL CONDENSING ENZYME-RELATED"/>
    <property type="match status" value="1"/>
</dbReference>
<dbReference type="InterPro" id="IPR004626">
    <property type="entry name" value="RarD"/>
</dbReference>
<dbReference type="Proteomes" id="UP000446348">
    <property type="component" value="Unassembled WGS sequence"/>
</dbReference>
<feature type="transmembrane region" description="Helical" evidence="8">
    <location>
        <begin position="116"/>
        <end position="134"/>
    </location>
</feature>